<protein>
    <submittedName>
        <fullName evidence="3">Uncharacterized protein</fullName>
    </submittedName>
</protein>
<feature type="region of interest" description="Disordered" evidence="1">
    <location>
        <begin position="1"/>
        <end position="180"/>
    </location>
</feature>
<feature type="compositionally biased region" description="Polar residues" evidence="1">
    <location>
        <begin position="1"/>
        <end position="33"/>
    </location>
</feature>
<reference evidence="3" key="1">
    <citation type="submission" date="2022-07" db="EMBL/GenBank/DDBJ databases">
        <title>Draft genome sequence of Zalerion maritima ATCC 34329, a (micro)plastics degrading marine fungus.</title>
        <authorList>
            <person name="Paco A."/>
            <person name="Goncalves M.F.M."/>
            <person name="Rocha-Santos T.A.P."/>
            <person name="Alves A."/>
        </authorList>
    </citation>
    <scope>NUCLEOTIDE SEQUENCE</scope>
    <source>
        <strain evidence="3">ATCC 34329</strain>
    </source>
</reference>
<evidence type="ECO:0000313" key="4">
    <source>
        <dbReference type="Proteomes" id="UP001201980"/>
    </source>
</evidence>
<feature type="compositionally biased region" description="Basic and acidic residues" evidence="1">
    <location>
        <begin position="213"/>
        <end position="226"/>
    </location>
</feature>
<evidence type="ECO:0000256" key="1">
    <source>
        <dbReference type="SAM" id="MobiDB-lite"/>
    </source>
</evidence>
<keyword evidence="2" id="KW-0812">Transmembrane</keyword>
<feature type="compositionally biased region" description="Basic and acidic residues" evidence="1">
    <location>
        <begin position="299"/>
        <end position="308"/>
    </location>
</feature>
<dbReference type="EMBL" id="JAKWBI020000219">
    <property type="protein sequence ID" value="KAJ2898736.1"/>
    <property type="molecule type" value="Genomic_DNA"/>
</dbReference>
<feature type="compositionally biased region" description="Low complexity" evidence="1">
    <location>
        <begin position="149"/>
        <end position="180"/>
    </location>
</feature>
<keyword evidence="4" id="KW-1185">Reference proteome</keyword>
<feature type="compositionally biased region" description="Low complexity" evidence="1">
    <location>
        <begin position="369"/>
        <end position="379"/>
    </location>
</feature>
<feature type="compositionally biased region" description="Low complexity" evidence="1">
    <location>
        <begin position="34"/>
        <end position="127"/>
    </location>
</feature>
<proteinExistence type="predicted"/>
<keyword evidence="2" id="KW-0472">Membrane</keyword>
<dbReference type="Proteomes" id="UP001201980">
    <property type="component" value="Unassembled WGS sequence"/>
</dbReference>
<gene>
    <name evidence="3" type="ORF">MKZ38_003689</name>
</gene>
<dbReference type="AlphaFoldDB" id="A0AAD5RN57"/>
<organism evidence="3 4">
    <name type="scientific">Zalerion maritima</name>
    <dbReference type="NCBI Taxonomy" id="339359"/>
    <lineage>
        <taxon>Eukaryota</taxon>
        <taxon>Fungi</taxon>
        <taxon>Dikarya</taxon>
        <taxon>Ascomycota</taxon>
        <taxon>Pezizomycotina</taxon>
        <taxon>Sordariomycetes</taxon>
        <taxon>Lulworthiomycetidae</taxon>
        <taxon>Lulworthiales</taxon>
        <taxon>Lulworthiaceae</taxon>
        <taxon>Zalerion</taxon>
    </lineage>
</organism>
<sequence length="446" mass="45426">MSNVSEPADATSSPTSPLDTDLVQFTSSIANVGSTSSATEETVAPAETTTTVTPEVTTSTAETTSAAPETSSSTSTTEAQPTTTSTTQAQPTTTSTTSQPTSTTQPDTSTTSQPTTTSSATQPADTTITKETTDSSGSTSTIVITQTRTPTPSSSGTSTSASPSSSGALAGSSESSSGLSTGGKIAVAVVVPIAAVAIFFIIGLYFWRKRRAKKDEQEQRKQDLKDYAYNPNDPTIPPVAGGTGDSYEMKEDQPSGYRGWGASTLASSAGRGPSTTMSGGGAAGQPFSDINPLVAAHASDTRSGEPVRSEGTVSPEGEILGVMGPPASQNRGGDIHRGASNASSHYSLGAGSEDSGGIGVAYGGPNTYPQQPAPAHQPQGTGYEQYSGTNPYAENPYAFAPAPPPGRQMPAEMGSAPVIRDNQARRTTQIQNAAPFVQQPGISQNF</sequence>
<name>A0AAD5RN57_9PEZI</name>
<feature type="compositionally biased region" description="Polar residues" evidence="1">
    <location>
        <begin position="380"/>
        <end position="392"/>
    </location>
</feature>
<feature type="compositionally biased region" description="Polar residues" evidence="1">
    <location>
        <begin position="134"/>
        <end position="148"/>
    </location>
</feature>
<evidence type="ECO:0000256" key="2">
    <source>
        <dbReference type="SAM" id="Phobius"/>
    </source>
</evidence>
<feature type="region of interest" description="Disordered" evidence="1">
    <location>
        <begin position="211"/>
        <end position="446"/>
    </location>
</feature>
<keyword evidence="2" id="KW-1133">Transmembrane helix</keyword>
<evidence type="ECO:0000313" key="3">
    <source>
        <dbReference type="EMBL" id="KAJ2898736.1"/>
    </source>
</evidence>
<comment type="caution">
    <text evidence="3">The sequence shown here is derived from an EMBL/GenBank/DDBJ whole genome shotgun (WGS) entry which is preliminary data.</text>
</comment>
<accession>A0AAD5RN57</accession>
<feature type="transmembrane region" description="Helical" evidence="2">
    <location>
        <begin position="185"/>
        <end position="207"/>
    </location>
</feature>